<feature type="compositionally biased region" description="Basic and acidic residues" evidence="13">
    <location>
        <begin position="608"/>
        <end position="618"/>
    </location>
</feature>
<dbReference type="SUPFAM" id="SSF50978">
    <property type="entry name" value="WD40 repeat-like"/>
    <property type="match status" value="1"/>
</dbReference>
<evidence type="ECO:0000313" key="14">
    <source>
        <dbReference type="EMBL" id="CAH0386798.1"/>
    </source>
</evidence>
<evidence type="ECO:0000256" key="12">
    <source>
        <dbReference type="ARBA" id="ARBA00023273"/>
    </source>
</evidence>
<feature type="compositionally biased region" description="Low complexity" evidence="13">
    <location>
        <begin position="691"/>
        <end position="711"/>
    </location>
</feature>
<keyword evidence="11" id="KW-0206">Cytoskeleton</keyword>
<dbReference type="Proteomes" id="UP001152759">
    <property type="component" value="Chromosome 3"/>
</dbReference>
<evidence type="ECO:0000256" key="8">
    <source>
        <dbReference type="ARBA" id="ARBA00022794"/>
    </source>
</evidence>
<proteinExistence type="inferred from homology"/>
<evidence type="ECO:0000256" key="4">
    <source>
        <dbReference type="ARBA" id="ARBA00022475"/>
    </source>
</evidence>
<keyword evidence="4" id="KW-1003">Cell membrane</keyword>
<dbReference type="PANTHER" id="PTHR13667:SF5">
    <property type="entry name" value="WD REPEAT-CONTAINING AND PLANAR CELL POLARITY EFFECTOR PROTEIN FRITZ HOMOLOG"/>
    <property type="match status" value="1"/>
</dbReference>
<keyword evidence="8" id="KW-0970">Cilium biogenesis/degradation</keyword>
<dbReference type="Pfam" id="PF11768">
    <property type="entry name" value="Frtz"/>
    <property type="match status" value="1"/>
</dbReference>
<comment type="similarity">
    <text evidence="3">Belongs to the WD repeat fritz family.</text>
</comment>
<evidence type="ECO:0000256" key="3">
    <source>
        <dbReference type="ARBA" id="ARBA00006059"/>
    </source>
</evidence>
<feature type="compositionally biased region" description="Low complexity" evidence="13">
    <location>
        <begin position="590"/>
        <end position="607"/>
    </location>
</feature>
<evidence type="ECO:0000256" key="6">
    <source>
        <dbReference type="ARBA" id="ARBA00022574"/>
    </source>
</evidence>
<feature type="compositionally biased region" description="Pro residues" evidence="13">
    <location>
        <begin position="627"/>
        <end position="640"/>
    </location>
</feature>
<reference evidence="14" key="1">
    <citation type="submission" date="2021-12" db="EMBL/GenBank/DDBJ databases">
        <authorList>
            <person name="King R."/>
        </authorList>
    </citation>
    <scope>NUCLEOTIDE SEQUENCE</scope>
</reference>
<evidence type="ECO:0000256" key="10">
    <source>
        <dbReference type="ARBA" id="ARBA00023136"/>
    </source>
</evidence>
<dbReference type="GO" id="GO:0045184">
    <property type="term" value="P:establishment of protein localization"/>
    <property type="evidence" value="ECO:0007669"/>
    <property type="project" value="TreeGrafter"/>
</dbReference>
<accession>A0A9P0A5D6</accession>
<sequence length="749" mass="84325">MVTLISELHFWTSKDTISIRETDYAAFKYHEKKTPCNAPLQVAKKTYTEKRGMFWIPPNKRPVKLRDSLKELEDLLDQQCVIKAVWRDSCSLLLVLSSGLLVNAAVNPISGDLVNISFDKYLVGKLLTDYLNDFVLMKQHFLCSFNEHQLTLVYMSKPPVKKINLYKKLAHTDPKLSSVELEGPTGRRIEKHLSANVSGDLVLVWWRNANDEVFPWRPVVRDVDRANVQIFEINGTKASLACFLRTEHEILDIKFSQLYPNILHSIEQKISRKGDVTIESSEYEVLKPKLLRVNQISIPLQTHVCSSATSPDDTKLLLSCIDGTLVLHDSVRAVTNFVKAAFIATILCWHPDSSIVIVSNERSQFQCFDLSLSCIKLQLISEDIAPSTILDFGRYFKHQATLLNIEWNLKPSLSAECDSLILLLFERGPLAILRIIGSDSSLTADALVAQYLSFNQTDKAINILLCLDWNSTPSACLACLHLITNHIFRLPFTSEREVQLQTALGSFHLPLHPINPAVEMEYGDPVRDLTRRFFHQLVRYQLFEKAFRLGIDLHEHDLFLDLYYYAKSINNMEMANAAWEKSQEIADECSTSGSTQSDCSRSSCSKCSHGDSASEHSDGNVPLLAQLPPPLPIVRPPPTPSSSSTVQNSHKQKVKFSDTVTHITVPNISPQPEINSEELIDVPNSSRNFTSNSLNFQQSPSSSSKQDPLPKVTIPLTKDYLKHLTKSAIKTSRDDGESKNIKVVHFGVV</sequence>
<dbReference type="GO" id="GO:0097541">
    <property type="term" value="C:axonemal basal plate"/>
    <property type="evidence" value="ECO:0007669"/>
    <property type="project" value="TreeGrafter"/>
</dbReference>
<dbReference type="PANTHER" id="PTHR13667">
    <property type="entry name" value="HOMOLOC-13"/>
    <property type="match status" value="1"/>
</dbReference>
<keyword evidence="12" id="KW-0966">Cell projection</keyword>
<evidence type="ECO:0000256" key="11">
    <source>
        <dbReference type="ARBA" id="ARBA00023212"/>
    </source>
</evidence>
<keyword evidence="15" id="KW-1185">Reference proteome</keyword>
<dbReference type="EMBL" id="OU963864">
    <property type="protein sequence ID" value="CAH0386798.1"/>
    <property type="molecule type" value="Genomic_DNA"/>
</dbReference>
<gene>
    <name evidence="14" type="ORF">BEMITA_LOCUS5871</name>
</gene>
<keyword evidence="10" id="KW-0472">Membrane</keyword>
<dbReference type="GO" id="GO:0007399">
    <property type="term" value="P:nervous system development"/>
    <property type="evidence" value="ECO:0007669"/>
    <property type="project" value="TreeGrafter"/>
</dbReference>
<feature type="region of interest" description="Disordered" evidence="13">
    <location>
        <begin position="590"/>
        <end position="654"/>
    </location>
</feature>
<evidence type="ECO:0008006" key="16">
    <source>
        <dbReference type="Google" id="ProtNLM"/>
    </source>
</evidence>
<comment type="subcellular location">
    <subcellularLocation>
        <location evidence="1">Cell membrane</location>
    </subcellularLocation>
    <subcellularLocation>
        <location evidence="2">Cytoplasm</location>
        <location evidence="2">Cytoskeleton</location>
        <location evidence="2">Cilium axoneme</location>
    </subcellularLocation>
</comment>
<organism evidence="14 15">
    <name type="scientific">Bemisia tabaci</name>
    <name type="common">Sweetpotato whitefly</name>
    <name type="synonym">Aleurodes tabaci</name>
    <dbReference type="NCBI Taxonomy" id="7038"/>
    <lineage>
        <taxon>Eukaryota</taxon>
        <taxon>Metazoa</taxon>
        <taxon>Ecdysozoa</taxon>
        <taxon>Arthropoda</taxon>
        <taxon>Hexapoda</taxon>
        <taxon>Insecta</taxon>
        <taxon>Pterygota</taxon>
        <taxon>Neoptera</taxon>
        <taxon>Paraneoptera</taxon>
        <taxon>Hemiptera</taxon>
        <taxon>Sternorrhyncha</taxon>
        <taxon>Aleyrodoidea</taxon>
        <taxon>Aleyrodidae</taxon>
        <taxon>Aleyrodinae</taxon>
        <taxon>Bemisia</taxon>
    </lineage>
</organism>
<keyword evidence="6" id="KW-0853">WD repeat</keyword>
<evidence type="ECO:0000256" key="7">
    <source>
        <dbReference type="ARBA" id="ARBA00022737"/>
    </source>
</evidence>
<evidence type="ECO:0000256" key="13">
    <source>
        <dbReference type="SAM" id="MobiDB-lite"/>
    </source>
</evidence>
<evidence type="ECO:0000256" key="2">
    <source>
        <dbReference type="ARBA" id="ARBA00004430"/>
    </source>
</evidence>
<evidence type="ECO:0000256" key="5">
    <source>
        <dbReference type="ARBA" id="ARBA00022490"/>
    </source>
</evidence>
<dbReference type="InterPro" id="IPR024511">
    <property type="entry name" value="Frtz"/>
</dbReference>
<dbReference type="InterPro" id="IPR036322">
    <property type="entry name" value="WD40_repeat_dom_sf"/>
</dbReference>
<feature type="region of interest" description="Disordered" evidence="13">
    <location>
        <begin position="683"/>
        <end position="711"/>
    </location>
</feature>
<name>A0A9P0A5D6_BEMTA</name>
<evidence type="ECO:0000256" key="9">
    <source>
        <dbReference type="ARBA" id="ARBA00023069"/>
    </source>
</evidence>
<dbReference type="AlphaFoldDB" id="A0A9P0A5D6"/>
<dbReference type="GO" id="GO:0044782">
    <property type="term" value="P:cilium organization"/>
    <property type="evidence" value="ECO:0007669"/>
    <property type="project" value="TreeGrafter"/>
</dbReference>
<dbReference type="GO" id="GO:0005886">
    <property type="term" value="C:plasma membrane"/>
    <property type="evidence" value="ECO:0007669"/>
    <property type="project" value="UniProtKB-SubCell"/>
</dbReference>
<evidence type="ECO:0000313" key="15">
    <source>
        <dbReference type="Proteomes" id="UP001152759"/>
    </source>
</evidence>
<keyword evidence="5" id="KW-0963">Cytoplasm</keyword>
<protein>
    <recommendedName>
        <fullName evidence="16">WD repeat-containing and planar cell polarity effector protein fritz</fullName>
    </recommendedName>
</protein>
<evidence type="ECO:0000256" key="1">
    <source>
        <dbReference type="ARBA" id="ARBA00004236"/>
    </source>
</evidence>
<dbReference type="KEGG" id="btab:109043859"/>
<keyword evidence="7" id="KW-0677">Repeat</keyword>
<keyword evidence="9" id="KW-0969">Cilium</keyword>